<feature type="domain" description="Glycosyltransferase 2-like" evidence="2">
    <location>
        <begin position="4"/>
        <end position="133"/>
    </location>
</feature>
<dbReference type="OrthoDB" id="9810303at2"/>
<evidence type="ECO:0000313" key="3">
    <source>
        <dbReference type="EMBL" id="SFS53656.1"/>
    </source>
</evidence>
<dbReference type="PANTHER" id="PTHR22916:SF3">
    <property type="entry name" value="UDP-GLCNAC:BETAGAL BETA-1,3-N-ACETYLGLUCOSAMINYLTRANSFERASE-LIKE PROTEIN 1"/>
    <property type="match status" value="1"/>
</dbReference>
<keyword evidence="1" id="KW-0472">Membrane</keyword>
<gene>
    <name evidence="3" type="ORF">SAMN04488006_1920</name>
</gene>
<sequence length="289" mass="33645">MLITVFTPTYNRAHLLKRVYKSLLQQQMPDFEWLLIDDGSTDATENVVRSFIVEGKIAIKYFKQPNLGKHVAINKGVLEAQGTYFLMLDSDDYLPVNALLILKEKIEYAKQFINIGGVVGRKTFVNKQLILTKFKENTISNSLDIRFKYNVQGDLAEVFKTAVLKDFPFPEIENEKFCPEALVWNRIAQKYDLLFFNEAIYVAEYLPDGLTHNIVKIRMQAPFASMLHYAELANYNVPLLIKLKSAINFWRFSYNSSLSLLQKMKYIKHFFYVTMLPLGFLMYLNDKKK</sequence>
<keyword evidence="4" id="KW-1185">Reference proteome</keyword>
<dbReference type="STRING" id="593133.SAMN04488006_1920"/>
<dbReference type="InterPro" id="IPR029044">
    <property type="entry name" value="Nucleotide-diphossugar_trans"/>
</dbReference>
<organism evidence="3 4">
    <name type="scientific">Lutibacter maritimus</name>
    <dbReference type="NCBI Taxonomy" id="593133"/>
    <lineage>
        <taxon>Bacteria</taxon>
        <taxon>Pseudomonadati</taxon>
        <taxon>Bacteroidota</taxon>
        <taxon>Flavobacteriia</taxon>
        <taxon>Flavobacteriales</taxon>
        <taxon>Flavobacteriaceae</taxon>
        <taxon>Lutibacter</taxon>
    </lineage>
</organism>
<dbReference type="SUPFAM" id="SSF53448">
    <property type="entry name" value="Nucleotide-diphospho-sugar transferases"/>
    <property type="match status" value="1"/>
</dbReference>
<dbReference type="GO" id="GO:0016758">
    <property type="term" value="F:hexosyltransferase activity"/>
    <property type="evidence" value="ECO:0007669"/>
    <property type="project" value="UniProtKB-ARBA"/>
</dbReference>
<dbReference type="RefSeq" id="WP_090225335.1">
    <property type="nucleotide sequence ID" value="NZ_FOZP01000004.1"/>
</dbReference>
<keyword evidence="3" id="KW-0808">Transferase</keyword>
<dbReference type="AlphaFoldDB" id="A0A1I6QMJ9"/>
<dbReference type="PANTHER" id="PTHR22916">
    <property type="entry name" value="GLYCOSYLTRANSFERASE"/>
    <property type="match status" value="1"/>
</dbReference>
<dbReference type="Gene3D" id="3.90.550.10">
    <property type="entry name" value="Spore Coat Polysaccharide Biosynthesis Protein SpsA, Chain A"/>
    <property type="match status" value="1"/>
</dbReference>
<dbReference type="Proteomes" id="UP000199312">
    <property type="component" value="Unassembled WGS sequence"/>
</dbReference>
<evidence type="ECO:0000259" key="2">
    <source>
        <dbReference type="Pfam" id="PF00535"/>
    </source>
</evidence>
<evidence type="ECO:0000313" key="4">
    <source>
        <dbReference type="Proteomes" id="UP000199312"/>
    </source>
</evidence>
<name>A0A1I6QMJ9_9FLAO</name>
<keyword evidence="1" id="KW-1133">Transmembrane helix</keyword>
<protein>
    <submittedName>
        <fullName evidence="3">Glycosyltransferase involved in cell wall bisynthesis</fullName>
    </submittedName>
</protein>
<proteinExistence type="predicted"/>
<dbReference type="InterPro" id="IPR001173">
    <property type="entry name" value="Glyco_trans_2-like"/>
</dbReference>
<dbReference type="EMBL" id="FOZP01000004">
    <property type="protein sequence ID" value="SFS53656.1"/>
    <property type="molecule type" value="Genomic_DNA"/>
</dbReference>
<dbReference type="CDD" id="cd00761">
    <property type="entry name" value="Glyco_tranf_GTA_type"/>
    <property type="match status" value="1"/>
</dbReference>
<keyword evidence="1" id="KW-0812">Transmembrane</keyword>
<reference evidence="4" key="1">
    <citation type="submission" date="2016-10" db="EMBL/GenBank/DDBJ databases">
        <authorList>
            <person name="Varghese N."/>
            <person name="Submissions S."/>
        </authorList>
    </citation>
    <scope>NUCLEOTIDE SEQUENCE [LARGE SCALE GENOMIC DNA]</scope>
    <source>
        <strain evidence="4">DSM 24450</strain>
    </source>
</reference>
<accession>A0A1I6QMJ9</accession>
<evidence type="ECO:0000256" key="1">
    <source>
        <dbReference type="SAM" id="Phobius"/>
    </source>
</evidence>
<feature type="transmembrane region" description="Helical" evidence="1">
    <location>
        <begin position="266"/>
        <end position="284"/>
    </location>
</feature>
<dbReference type="Pfam" id="PF00535">
    <property type="entry name" value="Glycos_transf_2"/>
    <property type="match status" value="1"/>
</dbReference>